<dbReference type="RefSeq" id="WP_184015606.1">
    <property type="nucleotide sequence ID" value="NZ_JACIJC010000001.1"/>
</dbReference>
<dbReference type="InterPro" id="IPR036388">
    <property type="entry name" value="WH-like_DNA-bd_sf"/>
</dbReference>
<protein>
    <submittedName>
        <fullName evidence="5">CRP-like cAMP-binding protein</fullName>
    </submittedName>
</protein>
<dbReference type="GO" id="GO:0003677">
    <property type="term" value="F:DNA binding"/>
    <property type="evidence" value="ECO:0007669"/>
    <property type="project" value="UniProtKB-KW"/>
</dbReference>
<dbReference type="InterPro" id="IPR018490">
    <property type="entry name" value="cNMP-bd_dom_sf"/>
</dbReference>
<dbReference type="InterPro" id="IPR012318">
    <property type="entry name" value="HTH_CRP"/>
</dbReference>
<dbReference type="EMBL" id="JACIJC010000001">
    <property type="protein sequence ID" value="MBB5684897.1"/>
    <property type="molecule type" value="Genomic_DNA"/>
</dbReference>
<accession>A0A7W9AG49</accession>
<sequence length="266" mass="29386">MPYSSNLAVQIFLDRLGSRTKLGSEEMDVIRSLPGQKITAGGDRDLVRPGDSVDHACLIVDGVVGRFGQMRDGRRQITAFYVAGHMANLQSVVFPSTGASLQALSPVTIIRMPHKALKAAAAKYPALADAFWRECAVDACVLAQWIVNLGRKSAVARMAHLLAELGLRMEEAGLGTSHRYRLELTQVHLGDALGLTSVHVNRVFRQLREAKVVTVSKRVIEICDWNALISIGEFDRDYLHIDTKCWDLPSHRREENHASSGISMQM</sequence>
<proteinExistence type="predicted"/>
<dbReference type="Pfam" id="PF00027">
    <property type="entry name" value="cNMP_binding"/>
    <property type="match status" value="1"/>
</dbReference>
<keyword evidence="3" id="KW-0804">Transcription</keyword>
<name>A0A7W9AG49_9SPHN</name>
<dbReference type="SUPFAM" id="SSF51206">
    <property type="entry name" value="cAMP-binding domain-like"/>
    <property type="match status" value="1"/>
</dbReference>
<feature type="domain" description="HTH crp-type" evidence="4">
    <location>
        <begin position="152"/>
        <end position="226"/>
    </location>
</feature>
<keyword evidence="6" id="KW-1185">Reference proteome</keyword>
<organism evidence="5 6">
    <name type="scientific">Sphingobium boeckii</name>
    <dbReference type="NCBI Taxonomy" id="1082345"/>
    <lineage>
        <taxon>Bacteria</taxon>
        <taxon>Pseudomonadati</taxon>
        <taxon>Pseudomonadota</taxon>
        <taxon>Alphaproteobacteria</taxon>
        <taxon>Sphingomonadales</taxon>
        <taxon>Sphingomonadaceae</taxon>
        <taxon>Sphingobium</taxon>
    </lineage>
</organism>
<evidence type="ECO:0000256" key="3">
    <source>
        <dbReference type="ARBA" id="ARBA00023163"/>
    </source>
</evidence>
<dbReference type="CDD" id="cd00038">
    <property type="entry name" value="CAP_ED"/>
    <property type="match status" value="1"/>
</dbReference>
<dbReference type="PROSITE" id="PS51063">
    <property type="entry name" value="HTH_CRP_2"/>
    <property type="match status" value="1"/>
</dbReference>
<evidence type="ECO:0000256" key="2">
    <source>
        <dbReference type="ARBA" id="ARBA00023125"/>
    </source>
</evidence>
<evidence type="ECO:0000259" key="4">
    <source>
        <dbReference type="PROSITE" id="PS51063"/>
    </source>
</evidence>
<evidence type="ECO:0000256" key="1">
    <source>
        <dbReference type="ARBA" id="ARBA00023015"/>
    </source>
</evidence>
<dbReference type="Gene3D" id="1.10.10.10">
    <property type="entry name" value="Winged helix-like DNA-binding domain superfamily/Winged helix DNA-binding domain"/>
    <property type="match status" value="1"/>
</dbReference>
<dbReference type="SMART" id="SM00419">
    <property type="entry name" value="HTH_CRP"/>
    <property type="match status" value="1"/>
</dbReference>
<gene>
    <name evidence="5" type="ORF">FHS49_000888</name>
</gene>
<dbReference type="InterPro" id="IPR000595">
    <property type="entry name" value="cNMP-bd_dom"/>
</dbReference>
<dbReference type="AlphaFoldDB" id="A0A7W9AG49"/>
<reference evidence="5 6" key="1">
    <citation type="submission" date="2020-08" db="EMBL/GenBank/DDBJ databases">
        <title>Genomic Encyclopedia of Type Strains, Phase IV (KMG-IV): sequencing the most valuable type-strain genomes for metagenomic binning, comparative biology and taxonomic classification.</title>
        <authorList>
            <person name="Goeker M."/>
        </authorList>
    </citation>
    <scope>NUCLEOTIDE SEQUENCE [LARGE SCALE GENOMIC DNA]</scope>
    <source>
        <strain evidence="5 6">DSM 25079</strain>
    </source>
</reference>
<dbReference type="Proteomes" id="UP000549617">
    <property type="component" value="Unassembled WGS sequence"/>
</dbReference>
<dbReference type="InterPro" id="IPR014710">
    <property type="entry name" value="RmlC-like_jellyroll"/>
</dbReference>
<dbReference type="GO" id="GO:0006355">
    <property type="term" value="P:regulation of DNA-templated transcription"/>
    <property type="evidence" value="ECO:0007669"/>
    <property type="project" value="InterPro"/>
</dbReference>
<comment type="caution">
    <text evidence="5">The sequence shown here is derived from an EMBL/GenBank/DDBJ whole genome shotgun (WGS) entry which is preliminary data.</text>
</comment>
<dbReference type="SUPFAM" id="SSF46785">
    <property type="entry name" value="Winged helix' DNA-binding domain"/>
    <property type="match status" value="1"/>
</dbReference>
<dbReference type="InterPro" id="IPR036390">
    <property type="entry name" value="WH_DNA-bd_sf"/>
</dbReference>
<evidence type="ECO:0000313" key="6">
    <source>
        <dbReference type="Proteomes" id="UP000549617"/>
    </source>
</evidence>
<dbReference type="Pfam" id="PF13545">
    <property type="entry name" value="HTH_Crp_2"/>
    <property type="match status" value="1"/>
</dbReference>
<evidence type="ECO:0000313" key="5">
    <source>
        <dbReference type="EMBL" id="MBB5684897.1"/>
    </source>
</evidence>
<keyword evidence="1" id="KW-0805">Transcription regulation</keyword>
<dbReference type="Gene3D" id="2.60.120.10">
    <property type="entry name" value="Jelly Rolls"/>
    <property type="match status" value="1"/>
</dbReference>
<keyword evidence="2" id="KW-0238">DNA-binding</keyword>